<dbReference type="OrthoDB" id="7737106at2759"/>
<evidence type="ECO:0000256" key="1">
    <source>
        <dbReference type="SAM" id="MobiDB-lite"/>
    </source>
</evidence>
<protein>
    <submittedName>
        <fullName evidence="2">(Mediterranean fruit fly) hypothetical protein</fullName>
    </submittedName>
</protein>
<accession>A0A811V0H4</accession>
<evidence type="ECO:0000313" key="2">
    <source>
        <dbReference type="EMBL" id="CAD7004361.1"/>
    </source>
</evidence>
<evidence type="ECO:0000313" key="3">
    <source>
        <dbReference type="Proteomes" id="UP000606786"/>
    </source>
</evidence>
<name>A0A811V0H4_CERCA</name>
<comment type="caution">
    <text evidence="2">The sequence shown here is derived from an EMBL/GenBank/DDBJ whole genome shotgun (WGS) entry which is preliminary data.</text>
</comment>
<reference evidence="2" key="1">
    <citation type="submission" date="2020-11" db="EMBL/GenBank/DDBJ databases">
        <authorList>
            <person name="Whitehead M."/>
        </authorList>
    </citation>
    <scope>NUCLEOTIDE SEQUENCE</scope>
    <source>
        <strain evidence="2">EGII</strain>
    </source>
</reference>
<keyword evidence="3" id="KW-1185">Reference proteome</keyword>
<feature type="compositionally biased region" description="Basic and acidic residues" evidence="1">
    <location>
        <begin position="148"/>
        <end position="174"/>
    </location>
</feature>
<feature type="region of interest" description="Disordered" evidence="1">
    <location>
        <begin position="148"/>
        <end position="185"/>
    </location>
</feature>
<dbReference type="Proteomes" id="UP000606786">
    <property type="component" value="Unassembled WGS sequence"/>
</dbReference>
<gene>
    <name evidence="2" type="ORF">CCAP1982_LOCUS12773</name>
</gene>
<proteinExistence type="predicted"/>
<organism evidence="2 3">
    <name type="scientific">Ceratitis capitata</name>
    <name type="common">Mediterranean fruit fly</name>
    <name type="synonym">Tephritis capitata</name>
    <dbReference type="NCBI Taxonomy" id="7213"/>
    <lineage>
        <taxon>Eukaryota</taxon>
        <taxon>Metazoa</taxon>
        <taxon>Ecdysozoa</taxon>
        <taxon>Arthropoda</taxon>
        <taxon>Hexapoda</taxon>
        <taxon>Insecta</taxon>
        <taxon>Pterygota</taxon>
        <taxon>Neoptera</taxon>
        <taxon>Endopterygota</taxon>
        <taxon>Diptera</taxon>
        <taxon>Brachycera</taxon>
        <taxon>Muscomorpha</taxon>
        <taxon>Tephritoidea</taxon>
        <taxon>Tephritidae</taxon>
        <taxon>Ceratitis</taxon>
        <taxon>Ceratitis</taxon>
    </lineage>
</organism>
<sequence length="417" mass="45843">MLLLLLLLNHLMAFSFPFQIYSFIIIVLTLVDASTIFKNNHKTNVEDLDIFDEKIAEPRSVGQVKRDTSLSYAATNIDSKAGTRVKTITVIKNHSGKNNGKLVINPALHKNEEWASAFRDNFDSYGGIPDVPDIDDLFDFVKKKDKSDKNEDKKEVAKSKPKESGKKETVKPTEEASSEIEATTEATVQKIKGDAEIIPGLKKNQTNARSQSLGLGKVPTREPLTNTNYNITEGSKNIFFEKYIQEVPKGYDYPKPCPQGGKGVVSITNPSSGRSYEIPVSEDSPATPYLAPSINKKTQVLGSQPQVNSTQSVASTFVRPNFSVNSILPSLQPAPGITAAFPGNQGSQPAQIPQDQGVGFYTSQRPYIAPNLRNSFNANGFTTLRPLYRSEITTYRGNTYLLGANRGNVGRSRGLKY</sequence>
<dbReference type="AlphaFoldDB" id="A0A811V0H4"/>
<dbReference type="EMBL" id="CAJHJT010000034">
    <property type="protein sequence ID" value="CAD7004361.1"/>
    <property type="molecule type" value="Genomic_DNA"/>
</dbReference>